<dbReference type="SUPFAM" id="SSF53335">
    <property type="entry name" value="S-adenosyl-L-methionine-dependent methyltransferases"/>
    <property type="match status" value="1"/>
</dbReference>
<dbReference type="PANTHER" id="PTHR43591:SF10">
    <property type="entry name" value="ABC TRANSMEMBRANE TYPE-1 DOMAIN-CONTAINING PROTEIN-RELATED"/>
    <property type="match status" value="1"/>
</dbReference>
<accession>A0ABR3GJR0</accession>
<organism evidence="1 2">
    <name type="scientific">Discina gigas</name>
    <dbReference type="NCBI Taxonomy" id="1032678"/>
    <lineage>
        <taxon>Eukaryota</taxon>
        <taxon>Fungi</taxon>
        <taxon>Dikarya</taxon>
        <taxon>Ascomycota</taxon>
        <taxon>Pezizomycotina</taxon>
        <taxon>Pezizomycetes</taxon>
        <taxon>Pezizales</taxon>
        <taxon>Discinaceae</taxon>
        <taxon>Discina</taxon>
    </lineage>
</organism>
<dbReference type="InterPro" id="IPR029063">
    <property type="entry name" value="SAM-dependent_MTases_sf"/>
</dbReference>
<dbReference type="EMBL" id="JBBBZM010000055">
    <property type="protein sequence ID" value="KAL0636180.1"/>
    <property type="molecule type" value="Genomic_DNA"/>
</dbReference>
<dbReference type="Proteomes" id="UP001447188">
    <property type="component" value="Unassembled WGS sequence"/>
</dbReference>
<protein>
    <recommendedName>
        <fullName evidence="3">S-adenosyl-L-methionine-dependent methyltransferase</fullName>
    </recommendedName>
</protein>
<evidence type="ECO:0000313" key="1">
    <source>
        <dbReference type="EMBL" id="KAL0636180.1"/>
    </source>
</evidence>
<gene>
    <name evidence="1" type="ORF">Q9L58_004854</name>
</gene>
<evidence type="ECO:0008006" key="3">
    <source>
        <dbReference type="Google" id="ProtNLM"/>
    </source>
</evidence>
<evidence type="ECO:0000313" key="2">
    <source>
        <dbReference type="Proteomes" id="UP001447188"/>
    </source>
</evidence>
<sequence length="242" mass="27359">MSTLTDKAIYRLDIIHHIYLLALGDKLHLAPIDPNPQWILDVGTGTGIWAIDAGEVPPNVEFQIDDAESDWTFKPDFFDLVHMRNLGGAVKNWDKLLGEAYKYCKPGGWIYMAEYEMAIFSDDGTLDNAPELQKYYELVSEAAEKTGRSFYMSKRLKPAIERAGFEKVHHQGAKIPLGPWAADRKQKELGAYVLLSAETGFEAFGIQLFTNVLEMKVEDANTLIQATLRQAKSRKIHSYTMQ</sequence>
<reference evidence="1 2" key="1">
    <citation type="submission" date="2024-02" db="EMBL/GenBank/DDBJ databases">
        <title>Discinaceae phylogenomics.</title>
        <authorList>
            <person name="Dirks A.C."/>
            <person name="James T.Y."/>
        </authorList>
    </citation>
    <scope>NUCLEOTIDE SEQUENCE [LARGE SCALE GENOMIC DNA]</scope>
    <source>
        <strain evidence="1 2">ACD0624</strain>
    </source>
</reference>
<comment type="caution">
    <text evidence="1">The sequence shown here is derived from an EMBL/GenBank/DDBJ whole genome shotgun (WGS) entry which is preliminary data.</text>
</comment>
<dbReference type="Gene3D" id="3.40.50.150">
    <property type="entry name" value="Vaccinia Virus protein VP39"/>
    <property type="match status" value="1"/>
</dbReference>
<name>A0ABR3GJR0_9PEZI</name>
<keyword evidence="2" id="KW-1185">Reference proteome</keyword>
<dbReference type="PANTHER" id="PTHR43591">
    <property type="entry name" value="METHYLTRANSFERASE"/>
    <property type="match status" value="1"/>
</dbReference>
<proteinExistence type="predicted"/>
<dbReference type="Pfam" id="PF13489">
    <property type="entry name" value="Methyltransf_23"/>
    <property type="match status" value="1"/>
</dbReference>
<dbReference type="CDD" id="cd02440">
    <property type="entry name" value="AdoMet_MTases"/>
    <property type="match status" value="1"/>
</dbReference>